<dbReference type="SUPFAM" id="SSF46689">
    <property type="entry name" value="Homeodomain-like"/>
    <property type="match status" value="1"/>
</dbReference>
<dbReference type="RefSeq" id="WP_142057641.1">
    <property type="nucleotide sequence ID" value="NZ_VFPA01000003.1"/>
</dbReference>
<sequence length="209" mass="22116">MNDRSPAAALIADTGRRNEAAILNAALAAFGDKGFNGASMRDVARGAGTSLSNLYNYFPSKSGLLAEVLRRANDELYARVRRAVADAGDAAGPRLRDAVRAYVGFVVDHQVAAVVAISEVRYLTGSDRERLVAARDSTEAVFAEIVAQGADDGEFRTPYPADAARSIVSLCSSVSTWYRPGGRLSRGQLAELHARYALALVEAPLAGTA</sequence>
<dbReference type="PANTHER" id="PTHR30055:SF237">
    <property type="entry name" value="TRANSCRIPTIONAL REPRESSOR MCE3R"/>
    <property type="match status" value="1"/>
</dbReference>
<dbReference type="Gene3D" id="1.10.10.60">
    <property type="entry name" value="Homeodomain-like"/>
    <property type="match status" value="1"/>
</dbReference>
<dbReference type="PRINTS" id="PR00455">
    <property type="entry name" value="HTHTETR"/>
</dbReference>
<dbReference type="InterPro" id="IPR041490">
    <property type="entry name" value="KstR2_TetR_C"/>
</dbReference>
<dbReference type="InterPro" id="IPR009057">
    <property type="entry name" value="Homeodomain-like_sf"/>
</dbReference>
<dbReference type="GO" id="GO:0003700">
    <property type="term" value="F:DNA-binding transcription factor activity"/>
    <property type="evidence" value="ECO:0007669"/>
    <property type="project" value="TreeGrafter"/>
</dbReference>
<proteinExistence type="predicted"/>
<dbReference type="Proteomes" id="UP000315677">
    <property type="component" value="Unassembled WGS sequence"/>
</dbReference>
<name>A0A543DJE9_9PSEU</name>
<comment type="caution">
    <text evidence="4">The sequence shown here is derived from an EMBL/GenBank/DDBJ whole genome shotgun (WGS) entry which is preliminary data.</text>
</comment>
<dbReference type="Gene3D" id="1.10.357.10">
    <property type="entry name" value="Tetracycline Repressor, domain 2"/>
    <property type="match status" value="1"/>
</dbReference>
<feature type="domain" description="HTH tetR-type" evidence="3">
    <location>
        <begin position="16"/>
        <end position="76"/>
    </location>
</feature>
<evidence type="ECO:0000256" key="1">
    <source>
        <dbReference type="ARBA" id="ARBA00023125"/>
    </source>
</evidence>
<evidence type="ECO:0000256" key="2">
    <source>
        <dbReference type="PROSITE-ProRule" id="PRU00335"/>
    </source>
</evidence>
<dbReference type="PROSITE" id="PS50977">
    <property type="entry name" value="HTH_TETR_2"/>
    <property type="match status" value="1"/>
</dbReference>
<dbReference type="PANTHER" id="PTHR30055">
    <property type="entry name" value="HTH-TYPE TRANSCRIPTIONAL REGULATOR RUTR"/>
    <property type="match status" value="1"/>
</dbReference>
<dbReference type="Pfam" id="PF00440">
    <property type="entry name" value="TetR_N"/>
    <property type="match status" value="1"/>
</dbReference>
<dbReference type="InterPro" id="IPR001647">
    <property type="entry name" value="HTH_TetR"/>
</dbReference>
<reference evidence="4 5" key="1">
    <citation type="submission" date="2019-06" db="EMBL/GenBank/DDBJ databases">
        <title>Sequencing the genomes of 1000 actinobacteria strains.</title>
        <authorList>
            <person name="Klenk H.-P."/>
        </authorList>
    </citation>
    <scope>NUCLEOTIDE SEQUENCE [LARGE SCALE GENOMIC DNA]</scope>
    <source>
        <strain evidence="4 5">DSM 45301</strain>
    </source>
</reference>
<gene>
    <name evidence="4" type="ORF">FB558_5208</name>
</gene>
<organism evidence="4 5">
    <name type="scientific">Pseudonocardia kunmingensis</name>
    <dbReference type="NCBI Taxonomy" id="630975"/>
    <lineage>
        <taxon>Bacteria</taxon>
        <taxon>Bacillati</taxon>
        <taxon>Actinomycetota</taxon>
        <taxon>Actinomycetes</taxon>
        <taxon>Pseudonocardiales</taxon>
        <taxon>Pseudonocardiaceae</taxon>
        <taxon>Pseudonocardia</taxon>
    </lineage>
</organism>
<dbReference type="SUPFAM" id="SSF48498">
    <property type="entry name" value="Tetracyclin repressor-like, C-terminal domain"/>
    <property type="match status" value="1"/>
</dbReference>
<dbReference type="OrthoDB" id="1669699at2"/>
<dbReference type="GO" id="GO:0000976">
    <property type="term" value="F:transcription cis-regulatory region binding"/>
    <property type="evidence" value="ECO:0007669"/>
    <property type="project" value="TreeGrafter"/>
</dbReference>
<dbReference type="Pfam" id="PF17932">
    <property type="entry name" value="TetR_C_24"/>
    <property type="match status" value="1"/>
</dbReference>
<accession>A0A543DJE9</accession>
<keyword evidence="1 2" id="KW-0238">DNA-binding</keyword>
<dbReference type="InterPro" id="IPR036271">
    <property type="entry name" value="Tet_transcr_reg_TetR-rel_C_sf"/>
</dbReference>
<dbReference type="EMBL" id="VFPA01000003">
    <property type="protein sequence ID" value="TQM09449.1"/>
    <property type="molecule type" value="Genomic_DNA"/>
</dbReference>
<evidence type="ECO:0000313" key="5">
    <source>
        <dbReference type="Proteomes" id="UP000315677"/>
    </source>
</evidence>
<feature type="DNA-binding region" description="H-T-H motif" evidence="2">
    <location>
        <begin position="39"/>
        <end position="58"/>
    </location>
</feature>
<keyword evidence="5" id="KW-1185">Reference proteome</keyword>
<evidence type="ECO:0000313" key="4">
    <source>
        <dbReference type="EMBL" id="TQM09449.1"/>
    </source>
</evidence>
<evidence type="ECO:0000259" key="3">
    <source>
        <dbReference type="PROSITE" id="PS50977"/>
    </source>
</evidence>
<dbReference type="AlphaFoldDB" id="A0A543DJE9"/>
<dbReference type="InterPro" id="IPR050109">
    <property type="entry name" value="HTH-type_TetR-like_transc_reg"/>
</dbReference>
<protein>
    <submittedName>
        <fullName evidence="4">TetR family transcriptional regulator</fullName>
    </submittedName>
</protein>